<name>G0UAR7_TRYVY</name>
<gene>
    <name evidence="4" type="ORF">TVY486_1103870</name>
</gene>
<dbReference type="EMBL" id="HE573027">
    <property type="protein sequence ID" value="CCC52903.1"/>
    <property type="molecule type" value="Genomic_DNA"/>
</dbReference>
<dbReference type="Pfam" id="PF13499">
    <property type="entry name" value="EF-hand_7"/>
    <property type="match status" value="1"/>
</dbReference>
<dbReference type="Gene3D" id="1.10.238.10">
    <property type="entry name" value="EF-hand"/>
    <property type="match status" value="2"/>
</dbReference>
<dbReference type="OMA" id="FPQFATM"/>
<accession>G0UAR7</accession>
<dbReference type="SMART" id="SM00054">
    <property type="entry name" value="EFh"/>
    <property type="match status" value="2"/>
</dbReference>
<keyword evidence="2" id="KW-0106">Calcium</keyword>
<proteinExistence type="predicted"/>
<dbReference type="InterPro" id="IPR050230">
    <property type="entry name" value="CALM/Myosin/TropC-like"/>
</dbReference>
<dbReference type="GO" id="GO:0005509">
    <property type="term" value="F:calcium ion binding"/>
    <property type="evidence" value="ECO:0007669"/>
    <property type="project" value="InterPro"/>
</dbReference>
<dbReference type="InterPro" id="IPR011992">
    <property type="entry name" value="EF-hand-dom_pair"/>
</dbReference>
<dbReference type="FunFam" id="1.10.238.10:FF:000527">
    <property type="entry name" value="Calmodulin-3"/>
    <property type="match status" value="1"/>
</dbReference>
<reference evidence="4" key="1">
    <citation type="journal article" date="2012" name="Proc. Natl. Acad. Sci. U.S.A.">
        <title>Antigenic diversity is generated by distinct evolutionary mechanisms in African trypanosome species.</title>
        <authorList>
            <person name="Jackson A.P."/>
            <person name="Berry A."/>
            <person name="Aslett M."/>
            <person name="Allison H.C."/>
            <person name="Burton P."/>
            <person name="Vavrova-Anderson J."/>
            <person name="Brown R."/>
            <person name="Browne H."/>
            <person name="Corton N."/>
            <person name="Hauser H."/>
            <person name="Gamble J."/>
            <person name="Gilderthorp R."/>
            <person name="Marcello L."/>
            <person name="McQuillan J."/>
            <person name="Otto T.D."/>
            <person name="Quail M.A."/>
            <person name="Sanders M.J."/>
            <person name="van Tonder A."/>
            <person name="Ginger M.L."/>
            <person name="Field M.C."/>
            <person name="Barry J.D."/>
            <person name="Hertz-Fowler C."/>
            <person name="Berriman M."/>
        </authorList>
    </citation>
    <scope>NUCLEOTIDE SEQUENCE</scope>
    <source>
        <strain evidence="4">Y486</strain>
    </source>
</reference>
<evidence type="ECO:0000313" key="4">
    <source>
        <dbReference type="EMBL" id="CCC52903.1"/>
    </source>
</evidence>
<dbReference type="SUPFAM" id="SSF47473">
    <property type="entry name" value="EF-hand"/>
    <property type="match status" value="1"/>
</dbReference>
<dbReference type="PANTHER" id="PTHR23048:SF0">
    <property type="entry name" value="CALMODULIN LIKE 3"/>
    <property type="match status" value="1"/>
</dbReference>
<dbReference type="CDD" id="cd00051">
    <property type="entry name" value="EFh"/>
    <property type="match status" value="1"/>
</dbReference>
<keyword evidence="1" id="KW-0677">Repeat</keyword>
<dbReference type="InterPro" id="IPR002048">
    <property type="entry name" value="EF_hand_dom"/>
</dbReference>
<dbReference type="PANTHER" id="PTHR23048">
    <property type="entry name" value="MYOSIN LIGHT CHAIN 1, 3"/>
    <property type="match status" value="1"/>
</dbReference>
<dbReference type="AlphaFoldDB" id="G0UAR7"/>
<feature type="domain" description="EF-hand" evidence="3">
    <location>
        <begin position="8"/>
        <end position="43"/>
    </location>
</feature>
<dbReference type="PROSITE" id="PS00018">
    <property type="entry name" value="EF_HAND_1"/>
    <property type="match status" value="2"/>
</dbReference>
<dbReference type="GO" id="GO:0016460">
    <property type="term" value="C:myosin II complex"/>
    <property type="evidence" value="ECO:0007669"/>
    <property type="project" value="TreeGrafter"/>
</dbReference>
<evidence type="ECO:0000256" key="1">
    <source>
        <dbReference type="ARBA" id="ARBA00022737"/>
    </source>
</evidence>
<dbReference type="PROSITE" id="PS50222">
    <property type="entry name" value="EF_HAND_2"/>
    <property type="match status" value="1"/>
</dbReference>
<sequence length="154" mass="17808">MTHNVSEKELEEFREMFNLVDTNHSGWITYTELRKLMETLRLQPTEYELEMIRVSDSSDPNKGIGFEEFVAMMSRRVQADYTLEQLRTAFKLFETDDMPEGYVSTEVLRHALMSYGTEKLTLEDANRLLASVDPSGTGRINYIDFVSMVGRSES</sequence>
<evidence type="ECO:0000259" key="3">
    <source>
        <dbReference type="PROSITE" id="PS50222"/>
    </source>
</evidence>
<organism evidence="4">
    <name type="scientific">Trypanosoma vivax (strain Y486)</name>
    <dbReference type="NCBI Taxonomy" id="1055687"/>
    <lineage>
        <taxon>Eukaryota</taxon>
        <taxon>Discoba</taxon>
        <taxon>Euglenozoa</taxon>
        <taxon>Kinetoplastea</taxon>
        <taxon>Metakinetoplastina</taxon>
        <taxon>Trypanosomatida</taxon>
        <taxon>Trypanosomatidae</taxon>
        <taxon>Trypanosoma</taxon>
        <taxon>Duttonella</taxon>
    </lineage>
</organism>
<evidence type="ECO:0000256" key="2">
    <source>
        <dbReference type="ARBA" id="ARBA00022837"/>
    </source>
</evidence>
<dbReference type="VEuPathDB" id="TriTrypDB:TvY486_1103870"/>
<protein>
    <submittedName>
        <fullName evidence="4">Putative calmodulin</fullName>
    </submittedName>
</protein>
<dbReference type="InterPro" id="IPR018247">
    <property type="entry name" value="EF_Hand_1_Ca_BS"/>
</dbReference>